<feature type="transmembrane region" description="Helical" evidence="1">
    <location>
        <begin position="164"/>
        <end position="185"/>
    </location>
</feature>
<reference evidence="2" key="2">
    <citation type="submission" date="2025-08" db="UniProtKB">
        <authorList>
            <consortium name="Ensembl"/>
        </authorList>
    </citation>
    <scope>IDENTIFICATION</scope>
</reference>
<evidence type="ECO:0008006" key="4">
    <source>
        <dbReference type="Google" id="ProtNLM"/>
    </source>
</evidence>
<evidence type="ECO:0000313" key="3">
    <source>
        <dbReference type="Proteomes" id="UP000265160"/>
    </source>
</evidence>
<keyword evidence="1" id="KW-1133">Transmembrane helix</keyword>
<protein>
    <recommendedName>
        <fullName evidence="4">G-protein coupled receptors family 1 profile domain-containing protein</fullName>
    </recommendedName>
</protein>
<name>A0A3P9DQJ7_9CICH</name>
<feature type="transmembrane region" description="Helical" evidence="1">
    <location>
        <begin position="197"/>
        <end position="220"/>
    </location>
</feature>
<keyword evidence="1" id="KW-0472">Membrane</keyword>
<sequence>IERTTHGTKLNLQKHDNSKYWVKLTQNRDRLNDRAQIIYYTNLLISNVIQFCARVYLMPRPEICYYDIAIAFYFISVMCLLLCFCVLAYIWLQIKRSLLVSALVWAFCIITVVPATVFEQFIIPPIFALLPAPLFIVCLAGTIKALRAATSVPTEEKRRTVGTLVLLLFNYCLIVIQIWIVWWLFPWVYVPSPFHCCFIETVVFSLFLLHPFLDLILFVFMQRGCIDKLLACLCCCRMDSTAAAVSTTSV</sequence>
<feature type="transmembrane region" description="Helical" evidence="1">
    <location>
        <begin position="37"/>
        <end position="56"/>
    </location>
</feature>
<feature type="transmembrane region" description="Helical" evidence="1">
    <location>
        <begin position="68"/>
        <end position="91"/>
    </location>
</feature>
<reference evidence="2" key="3">
    <citation type="submission" date="2025-09" db="UniProtKB">
        <authorList>
            <consortium name="Ensembl"/>
        </authorList>
    </citation>
    <scope>IDENTIFICATION</scope>
</reference>
<feature type="transmembrane region" description="Helical" evidence="1">
    <location>
        <begin position="122"/>
        <end position="143"/>
    </location>
</feature>
<keyword evidence="1" id="KW-0812">Transmembrane</keyword>
<organism evidence="2 3">
    <name type="scientific">Maylandia zebra</name>
    <name type="common">zebra mbuna</name>
    <dbReference type="NCBI Taxonomy" id="106582"/>
    <lineage>
        <taxon>Eukaryota</taxon>
        <taxon>Metazoa</taxon>
        <taxon>Chordata</taxon>
        <taxon>Craniata</taxon>
        <taxon>Vertebrata</taxon>
        <taxon>Euteleostomi</taxon>
        <taxon>Actinopterygii</taxon>
        <taxon>Neopterygii</taxon>
        <taxon>Teleostei</taxon>
        <taxon>Neoteleostei</taxon>
        <taxon>Acanthomorphata</taxon>
        <taxon>Ovalentaria</taxon>
        <taxon>Cichlomorphae</taxon>
        <taxon>Cichliformes</taxon>
        <taxon>Cichlidae</taxon>
        <taxon>African cichlids</taxon>
        <taxon>Pseudocrenilabrinae</taxon>
        <taxon>Haplochromini</taxon>
        <taxon>Maylandia</taxon>
        <taxon>Maylandia zebra complex</taxon>
    </lineage>
</organism>
<keyword evidence="3" id="KW-1185">Reference proteome</keyword>
<proteinExistence type="predicted"/>
<reference evidence="2 3" key="1">
    <citation type="journal article" date="2014" name="Nature">
        <title>The genomic substrate for adaptive radiation in African cichlid fish.</title>
        <authorList>
            <person name="Brawand D."/>
            <person name="Wagner C.E."/>
            <person name="Li Y.I."/>
            <person name="Malinsky M."/>
            <person name="Keller I."/>
            <person name="Fan S."/>
            <person name="Simakov O."/>
            <person name="Ng A.Y."/>
            <person name="Lim Z.W."/>
            <person name="Bezault E."/>
            <person name="Turner-Maier J."/>
            <person name="Johnson J."/>
            <person name="Alcazar R."/>
            <person name="Noh H.J."/>
            <person name="Russell P."/>
            <person name="Aken B."/>
            <person name="Alfoldi J."/>
            <person name="Amemiya C."/>
            <person name="Azzouzi N."/>
            <person name="Baroiller J.F."/>
            <person name="Barloy-Hubler F."/>
            <person name="Berlin A."/>
            <person name="Bloomquist R."/>
            <person name="Carleton K.L."/>
            <person name="Conte M.A."/>
            <person name="D'Cotta H."/>
            <person name="Eshel O."/>
            <person name="Gaffney L."/>
            <person name="Galibert F."/>
            <person name="Gante H.F."/>
            <person name="Gnerre S."/>
            <person name="Greuter L."/>
            <person name="Guyon R."/>
            <person name="Haddad N.S."/>
            <person name="Haerty W."/>
            <person name="Harris R.M."/>
            <person name="Hofmann H.A."/>
            <person name="Hourlier T."/>
            <person name="Hulata G."/>
            <person name="Jaffe D.B."/>
            <person name="Lara M."/>
            <person name="Lee A.P."/>
            <person name="MacCallum I."/>
            <person name="Mwaiko S."/>
            <person name="Nikaido M."/>
            <person name="Nishihara H."/>
            <person name="Ozouf-Costaz C."/>
            <person name="Penman D.J."/>
            <person name="Przybylski D."/>
            <person name="Rakotomanga M."/>
            <person name="Renn S.C.P."/>
            <person name="Ribeiro F.J."/>
            <person name="Ron M."/>
            <person name="Salzburger W."/>
            <person name="Sanchez-Pulido L."/>
            <person name="Santos M.E."/>
            <person name="Searle S."/>
            <person name="Sharpe T."/>
            <person name="Swofford R."/>
            <person name="Tan F.J."/>
            <person name="Williams L."/>
            <person name="Young S."/>
            <person name="Yin S."/>
            <person name="Okada N."/>
            <person name="Kocher T.D."/>
            <person name="Miska E.A."/>
            <person name="Lander E.S."/>
            <person name="Venkatesh B."/>
            <person name="Fernald R.D."/>
            <person name="Meyer A."/>
            <person name="Ponting C.P."/>
            <person name="Streelman J.T."/>
            <person name="Lindblad-Toh K."/>
            <person name="Seehausen O."/>
            <person name="Di Palma F."/>
        </authorList>
    </citation>
    <scope>NUCLEOTIDE SEQUENCE</scope>
</reference>
<evidence type="ECO:0000313" key="2">
    <source>
        <dbReference type="Ensembl" id="ENSMZEP00005036512.1"/>
    </source>
</evidence>
<dbReference type="GeneTree" id="ENSGT00940000166295"/>
<evidence type="ECO:0000256" key="1">
    <source>
        <dbReference type="SAM" id="Phobius"/>
    </source>
</evidence>
<accession>A0A3P9DQJ7</accession>
<dbReference type="Proteomes" id="UP000265160">
    <property type="component" value="LG13"/>
</dbReference>
<dbReference type="STRING" id="106582.ENSMZEP00005036512"/>
<dbReference type="AlphaFoldDB" id="A0A3P9DQJ7"/>
<feature type="transmembrane region" description="Helical" evidence="1">
    <location>
        <begin position="98"/>
        <end position="116"/>
    </location>
</feature>
<dbReference type="Ensembl" id="ENSMZET00005037795.1">
    <property type="protein sequence ID" value="ENSMZEP00005036512.1"/>
    <property type="gene ID" value="ENSMZEG00005027247.1"/>
</dbReference>